<dbReference type="AlphaFoldDB" id="A0AA35T543"/>
<dbReference type="EMBL" id="CASHTH010003188">
    <property type="protein sequence ID" value="CAI8041414.1"/>
    <property type="molecule type" value="Genomic_DNA"/>
</dbReference>
<gene>
    <name evidence="2" type="ORF">GBAR_LOCUS23039</name>
</gene>
<keyword evidence="1" id="KW-1133">Transmembrane helix</keyword>
<evidence type="ECO:0000256" key="1">
    <source>
        <dbReference type="SAM" id="Phobius"/>
    </source>
</evidence>
<evidence type="ECO:0000313" key="3">
    <source>
        <dbReference type="Proteomes" id="UP001174909"/>
    </source>
</evidence>
<sequence length="90" mass="9925">MSAGVGFFSRSSSDTLLFFTYVSVSFRIATAWVVRTRKCTTTRTGTGGHVLQHVSLTPFMLSILPIIPILCPVPRMPHYSHYYAGIFGAP</sequence>
<comment type="caution">
    <text evidence="2">The sequence shown here is derived from an EMBL/GenBank/DDBJ whole genome shotgun (WGS) entry which is preliminary data.</text>
</comment>
<keyword evidence="1" id="KW-0812">Transmembrane</keyword>
<name>A0AA35T543_GEOBA</name>
<protein>
    <submittedName>
        <fullName evidence="2">Uncharacterized protein</fullName>
    </submittedName>
</protein>
<feature type="non-terminal residue" evidence="2">
    <location>
        <position position="90"/>
    </location>
</feature>
<accession>A0AA35T543</accession>
<evidence type="ECO:0000313" key="2">
    <source>
        <dbReference type="EMBL" id="CAI8041414.1"/>
    </source>
</evidence>
<keyword evidence="1" id="KW-0472">Membrane</keyword>
<keyword evidence="3" id="KW-1185">Reference proteome</keyword>
<organism evidence="2 3">
    <name type="scientific">Geodia barretti</name>
    <name type="common">Barrett's horny sponge</name>
    <dbReference type="NCBI Taxonomy" id="519541"/>
    <lineage>
        <taxon>Eukaryota</taxon>
        <taxon>Metazoa</taxon>
        <taxon>Porifera</taxon>
        <taxon>Demospongiae</taxon>
        <taxon>Heteroscleromorpha</taxon>
        <taxon>Tetractinellida</taxon>
        <taxon>Astrophorina</taxon>
        <taxon>Geodiidae</taxon>
        <taxon>Geodia</taxon>
    </lineage>
</organism>
<proteinExistence type="predicted"/>
<dbReference type="Proteomes" id="UP001174909">
    <property type="component" value="Unassembled WGS sequence"/>
</dbReference>
<feature type="transmembrane region" description="Helical" evidence="1">
    <location>
        <begin position="16"/>
        <end position="34"/>
    </location>
</feature>
<reference evidence="2" key="1">
    <citation type="submission" date="2023-03" db="EMBL/GenBank/DDBJ databases">
        <authorList>
            <person name="Steffen K."/>
            <person name="Cardenas P."/>
        </authorList>
    </citation>
    <scope>NUCLEOTIDE SEQUENCE</scope>
</reference>